<dbReference type="EMBL" id="JARJCW010000105">
    <property type="protein sequence ID" value="KAJ7193705.1"/>
    <property type="molecule type" value="Genomic_DNA"/>
</dbReference>
<sequence>MLIGGADVSKHTADEKICLDGLLDHQLAKFKFSLCPGNGDLIRKSVPALIIWSGPDVDLYGGDVDFLRLVGYGFSNFISLATTSSKSFVLDVPQSMYILLASSSSIGTSWPTFRPPPELSPPAFSDSASSHPVTARGRQITSERMQKKSRAASAGFDRSTTQYMPGRMQFVGFRVTRRLAPSSKLYMNSLLATLNTRQRIREQIASVDKGWNSIPIGTVSAVTSKASRNKIPGEGSDFETNSDSLFMKGPSADRVDVG</sequence>
<protein>
    <submittedName>
        <fullName evidence="2">Uncharacterized protein</fullName>
    </submittedName>
</protein>
<accession>A0AAD6Y0Q1</accession>
<dbReference type="Proteomes" id="UP001219525">
    <property type="component" value="Unassembled WGS sequence"/>
</dbReference>
<gene>
    <name evidence="2" type="ORF">GGX14DRAFT_405274</name>
</gene>
<proteinExistence type="predicted"/>
<comment type="caution">
    <text evidence="2">The sequence shown here is derived from an EMBL/GenBank/DDBJ whole genome shotgun (WGS) entry which is preliminary data.</text>
</comment>
<evidence type="ECO:0000313" key="2">
    <source>
        <dbReference type="EMBL" id="KAJ7193705.1"/>
    </source>
</evidence>
<evidence type="ECO:0000313" key="3">
    <source>
        <dbReference type="Proteomes" id="UP001219525"/>
    </source>
</evidence>
<feature type="region of interest" description="Disordered" evidence="1">
    <location>
        <begin position="121"/>
        <end position="157"/>
    </location>
</feature>
<feature type="region of interest" description="Disordered" evidence="1">
    <location>
        <begin position="227"/>
        <end position="258"/>
    </location>
</feature>
<evidence type="ECO:0000256" key="1">
    <source>
        <dbReference type="SAM" id="MobiDB-lite"/>
    </source>
</evidence>
<organism evidence="2 3">
    <name type="scientific">Mycena pura</name>
    <dbReference type="NCBI Taxonomy" id="153505"/>
    <lineage>
        <taxon>Eukaryota</taxon>
        <taxon>Fungi</taxon>
        <taxon>Dikarya</taxon>
        <taxon>Basidiomycota</taxon>
        <taxon>Agaricomycotina</taxon>
        <taxon>Agaricomycetes</taxon>
        <taxon>Agaricomycetidae</taxon>
        <taxon>Agaricales</taxon>
        <taxon>Marasmiineae</taxon>
        <taxon>Mycenaceae</taxon>
        <taxon>Mycena</taxon>
    </lineage>
</organism>
<name>A0AAD6Y0Q1_9AGAR</name>
<dbReference type="AlphaFoldDB" id="A0AAD6Y0Q1"/>
<keyword evidence="3" id="KW-1185">Reference proteome</keyword>
<reference evidence="2" key="1">
    <citation type="submission" date="2023-03" db="EMBL/GenBank/DDBJ databases">
        <title>Massive genome expansion in bonnet fungi (Mycena s.s.) driven by repeated elements and novel gene families across ecological guilds.</title>
        <authorList>
            <consortium name="Lawrence Berkeley National Laboratory"/>
            <person name="Harder C.B."/>
            <person name="Miyauchi S."/>
            <person name="Viragh M."/>
            <person name="Kuo A."/>
            <person name="Thoen E."/>
            <person name="Andreopoulos B."/>
            <person name="Lu D."/>
            <person name="Skrede I."/>
            <person name="Drula E."/>
            <person name="Henrissat B."/>
            <person name="Morin E."/>
            <person name="Kohler A."/>
            <person name="Barry K."/>
            <person name="LaButti K."/>
            <person name="Morin E."/>
            <person name="Salamov A."/>
            <person name="Lipzen A."/>
            <person name="Mereny Z."/>
            <person name="Hegedus B."/>
            <person name="Baldrian P."/>
            <person name="Stursova M."/>
            <person name="Weitz H."/>
            <person name="Taylor A."/>
            <person name="Grigoriev I.V."/>
            <person name="Nagy L.G."/>
            <person name="Martin F."/>
            <person name="Kauserud H."/>
        </authorList>
    </citation>
    <scope>NUCLEOTIDE SEQUENCE</scope>
    <source>
        <strain evidence="2">9144</strain>
    </source>
</reference>